<organism evidence="2 3">
    <name type="scientific">Eubacterium aggregans</name>
    <dbReference type="NCBI Taxonomy" id="81409"/>
    <lineage>
        <taxon>Bacteria</taxon>
        <taxon>Bacillati</taxon>
        <taxon>Bacillota</taxon>
        <taxon>Clostridia</taxon>
        <taxon>Eubacteriales</taxon>
        <taxon>Eubacteriaceae</taxon>
        <taxon>Eubacterium</taxon>
    </lineage>
</organism>
<keyword evidence="1" id="KW-0812">Transmembrane</keyword>
<evidence type="ECO:0000256" key="1">
    <source>
        <dbReference type="SAM" id="Phobius"/>
    </source>
</evidence>
<dbReference type="EMBL" id="FNRK01000013">
    <property type="protein sequence ID" value="SEA53414.1"/>
    <property type="molecule type" value="Genomic_DNA"/>
</dbReference>
<evidence type="ECO:0000313" key="2">
    <source>
        <dbReference type="EMBL" id="SEA53414.1"/>
    </source>
</evidence>
<dbReference type="RefSeq" id="WP_090307605.1">
    <property type="nucleotide sequence ID" value="NZ_FNRK01000013.1"/>
</dbReference>
<keyword evidence="1" id="KW-0472">Membrane</keyword>
<feature type="transmembrane region" description="Helical" evidence="1">
    <location>
        <begin position="12"/>
        <end position="31"/>
    </location>
</feature>
<dbReference type="STRING" id="81409.SAMN04515656_1135"/>
<keyword evidence="3" id="KW-1185">Reference proteome</keyword>
<reference evidence="2 3" key="1">
    <citation type="submission" date="2016-10" db="EMBL/GenBank/DDBJ databases">
        <authorList>
            <person name="de Groot N.N."/>
        </authorList>
    </citation>
    <scope>NUCLEOTIDE SEQUENCE [LARGE SCALE GENOMIC DNA]</scope>
    <source>
        <strain evidence="2 3">SR12</strain>
    </source>
</reference>
<sequence>MDNPKNKNKKIIIGLGLLLILVGGVWAWWFYFGQPQNEGGSYIDPKASAWDDQIAAPSAVEGSIQIPGYTSAVMNSGDTQLNLRVGNPAGNTCYLKATLQLEDGTVLYETGLLEPGMGYESIPISQAIVPGEYRALVHYQGYTRDDQQRPLNTADSAFTLIVQ</sequence>
<name>A0A1H4BZA8_9FIRM</name>
<accession>A0A1H4BZA8</accession>
<dbReference type="Proteomes" id="UP000199394">
    <property type="component" value="Unassembled WGS sequence"/>
</dbReference>
<dbReference type="AlphaFoldDB" id="A0A1H4BZA8"/>
<dbReference type="OrthoDB" id="2166499at2"/>
<keyword evidence="1" id="KW-1133">Transmembrane helix</keyword>
<gene>
    <name evidence="2" type="ORF">SAMN04515656_1135</name>
</gene>
<proteinExistence type="predicted"/>
<protein>
    <submittedName>
        <fullName evidence="2">Uncharacterized protein</fullName>
    </submittedName>
</protein>
<evidence type="ECO:0000313" key="3">
    <source>
        <dbReference type="Proteomes" id="UP000199394"/>
    </source>
</evidence>